<keyword evidence="8" id="KW-1185">Reference proteome</keyword>
<organism evidence="7 8">
    <name type="scientific">Alkalihalobacillus trypoxylicola</name>
    <dbReference type="NCBI Taxonomy" id="519424"/>
    <lineage>
        <taxon>Bacteria</taxon>
        <taxon>Bacillati</taxon>
        <taxon>Bacillota</taxon>
        <taxon>Bacilli</taxon>
        <taxon>Bacillales</taxon>
        <taxon>Bacillaceae</taxon>
        <taxon>Alkalihalobacillus</taxon>
    </lineage>
</organism>
<dbReference type="Pfam" id="PF01547">
    <property type="entry name" value="SBP_bac_1"/>
    <property type="match status" value="1"/>
</dbReference>
<evidence type="ECO:0000313" key="7">
    <source>
        <dbReference type="EMBL" id="KYG27602.1"/>
    </source>
</evidence>
<protein>
    <submittedName>
        <fullName evidence="7">Sugar ABC transporter substrate-binding protein</fullName>
    </submittedName>
</protein>
<feature type="chain" id="PRO_5007824567" evidence="6">
    <location>
        <begin position="22"/>
        <end position="420"/>
    </location>
</feature>
<dbReference type="InterPro" id="IPR050490">
    <property type="entry name" value="Bact_solute-bd_prot1"/>
</dbReference>
<dbReference type="PANTHER" id="PTHR43649">
    <property type="entry name" value="ARABINOSE-BINDING PROTEIN-RELATED"/>
    <property type="match status" value="1"/>
</dbReference>
<evidence type="ECO:0000256" key="4">
    <source>
        <dbReference type="ARBA" id="ARBA00023139"/>
    </source>
</evidence>
<dbReference type="SUPFAM" id="SSF53850">
    <property type="entry name" value="Periplasmic binding protein-like II"/>
    <property type="match status" value="1"/>
</dbReference>
<name>A0A161PFZ2_9BACI</name>
<dbReference type="PANTHER" id="PTHR43649:SF33">
    <property type="entry name" value="POLYGALACTURONAN_RHAMNOGALACTURONAN-BINDING PROTEIN YTCQ"/>
    <property type="match status" value="1"/>
</dbReference>
<keyword evidence="3" id="KW-0472">Membrane</keyword>
<gene>
    <name evidence="7" type="ORF">AZF04_10425</name>
</gene>
<evidence type="ECO:0000256" key="6">
    <source>
        <dbReference type="SAM" id="SignalP"/>
    </source>
</evidence>
<dbReference type="OrthoDB" id="55273at2"/>
<accession>A0A161PFZ2</accession>
<dbReference type="RefSeq" id="WP_061949734.1">
    <property type="nucleotide sequence ID" value="NZ_LTAO01000036.1"/>
</dbReference>
<dbReference type="EMBL" id="LTAO01000036">
    <property type="protein sequence ID" value="KYG27602.1"/>
    <property type="molecule type" value="Genomic_DNA"/>
</dbReference>
<reference evidence="7" key="1">
    <citation type="submission" date="2016-02" db="EMBL/GenBank/DDBJ databases">
        <title>Genome sequence of Bacillus trypoxylicola KCTC 13244(T).</title>
        <authorList>
            <person name="Jeong H."/>
            <person name="Park S.-H."/>
            <person name="Choi S.-K."/>
        </authorList>
    </citation>
    <scope>NUCLEOTIDE SEQUENCE [LARGE SCALE GENOMIC DNA]</scope>
    <source>
        <strain evidence="7">KCTC 13244</strain>
    </source>
</reference>
<dbReference type="InterPro" id="IPR006059">
    <property type="entry name" value="SBP"/>
</dbReference>
<dbReference type="Gene3D" id="3.40.190.10">
    <property type="entry name" value="Periplasmic binding protein-like II"/>
    <property type="match status" value="1"/>
</dbReference>
<proteinExistence type="predicted"/>
<feature type="signal peptide" evidence="6">
    <location>
        <begin position="1"/>
        <end position="21"/>
    </location>
</feature>
<keyword evidence="5" id="KW-0449">Lipoprotein</keyword>
<evidence type="ECO:0000256" key="2">
    <source>
        <dbReference type="ARBA" id="ARBA00022729"/>
    </source>
</evidence>
<dbReference type="STRING" id="519424.AZF04_10425"/>
<dbReference type="AlphaFoldDB" id="A0A161PFZ2"/>
<keyword evidence="1" id="KW-1003">Cell membrane</keyword>
<evidence type="ECO:0000313" key="8">
    <source>
        <dbReference type="Proteomes" id="UP000075806"/>
    </source>
</evidence>
<keyword evidence="2 6" id="KW-0732">Signal</keyword>
<sequence length="420" mass="48036">MKRKRLLLGVILLLLVCSACASSGSEEVEEITIWSFTDEAEYAVEHFLEENPDVKVNFRYIPNSQYQTKLRSALSTGIEAPDVFALEHAYKRKFMDHPSAANLSEAPFNADELIEQQYEFVQEVQKDVNGNVRTIGYQGTPGGIYYRRDLAKEYLGTDDPEEISAMISNWDDIFEIGERVFAESDGQVHALPNWNAISAVQRGNVERPWVENETLIIDEERLKILDWAREAREKNVLAMLDDWSPGLSASMQSGSVLFYAGPTWYLQHVIKNDAPDTSGLWGLAQGPSAFSGGGTYFSVYSESENKELAWEFVKFYGYNHDFLEKLSVEQSYFTSNQLVNEELADEMTDEFLDGQKYFEFFNEEATKVTPVVQTRYDGDIDDLFNQNMNSFIRGNISSKEEFISKFKQDVQNYFPELNVQ</sequence>
<keyword evidence="4" id="KW-0564">Palmitate</keyword>
<evidence type="ECO:0000256" key="1">
    <source>
        <dbReference type="ARBA" id="ARBA00022475"/>
    </source>
</evidence>
<evidence type="ECO:0000256" key="5">
    <source>
        <dbReference type="ARBA" id="ARBA00023288"/>
    </source>
</evidence>
<evidence type="ECO:0000256" key="3">
    <source>
        <dbReference type="ARBA" id="ARBA00023136"/>
    </source>
</evidence>
<comment type="caution">
    <text evidence="7">The sequence shown here is derived from an EMBL/GenBank/DDBJ whole genome shotgun (WGS) entry which is preliminary data.</text>
</comment>
<dbReference type="Proteomes" id="UP000075806">
    <property type="component" value="Unassembled WGS sequence"/>
</dbReference>